<proteinExistence type="inferred from homology"/>
<dbReference type="Proteomes" id="UP001370490">
    <property type="component" value="Unassembled WGS sequence"/>
</dbReference>
<sequence>MHLYFKLVKSYRRVGFLHVIDMLSSEKKLTVDIAHEYSKFFRPLPVAVEDFASSIHKHFPYIINTKIRLNYSDILRHLMKWSGTSLSSAFSVLRPHIASSVKSSALVSTFRVKVEVQVDDLKFCFTPYLANKIVELSSSWNSGAKHEVGYDAFMTGCVFSQVCADLSIDFEQQSPPTELANNAMHQKYMNLLYLSWTNGDFINMSTGNRTPVSLGHYIKRWYSEIIFHCFAVGASSKTEVREAVSKVFGHHSVITIYHLDQTAASIQWETHASGYEVYKEICGSSMSQVLYVNRQMRAIEEKSDAIYDHSCGNSSCDEVFDSLSASSGSRF</sequence>
<feature type="non-terminal residue" evidence="3">
    <location>
        <position position="331"/>
    </location>
</feature>
<accession>A0AAN8W6J4</accession>
<name>A0AAN8W6J4_9MAGN</name>
<dbReference type="EMBL" id="JBAMMX010000001">
    <property type="protein sequence ID" value="KAK6947094.1"/>
    <property type="molecule type" value="Genomic_DNA"/>
</dbReference>
<dbReference type="GO" id="GO:0000175">
    <property type="term" value="F:3'-5'-RNA exonuclease activity"/>
    <property type="evidence" value="ECO:0007669"/>
    <property type="project" value="TreeGrafter"/>
</dbReference>
<gene>
    <name evidence="3" type="ORF">RJ641_000567</name>
</gene>
<dbReference type="InterPro" id="IPR036397">
    <property type="entry name" value="RNaseH_sf"/>
</dbReference>
<dbReference type="Pfam" id="PF04857">
    <property type="entry name" value="CAF1"/>
    <property type="match status" value="1"/>
</dbReference>
<evidence type="ECO:0000313" key="4">
    <source>
        <dbReference type="Proteomes" id="UP001370490"/>
    </source>
</evidence>
<dbReference type="InterPro" id="IPR012337">
    <property type="entry name" value="RNaseH-like_sf"/>
</dbReference>
<reference evidence="3 4" key="1">
    <citation type="submission" date="2023-12" db="EMBL/GenBank/DDBJ databases">
        <title>A high-quality genome assembly for Dillenia turbinata (Dilleniales).</title>
        <authorList>
            <person name="Chanderbali A."/>
        </authorList>
    </citation>
    <scope>NUCLEOTIDE SEQUENCE [LARGE SCALE GENOMIC DNA]</scope>
    <source>
        <strain evidence="3">LSX21</strain>
        <tissue evidence="3">Leaf</tissue>
    </source>
</reference>
<evidence type="ECO:0000313" key="3">
    <source>
        <dbReference type="EMBL" id="KAK6947094.1"/>
    </source>
</evidence>
<dbReference type="Gene3D" id="3.30.420.10">
    <property type="entry name" value="Ribonuclease H-like superfamily/Ribonuclease H"/>
    <property type="match status" value="1"/>
</dbReference>
<keyword evidence="4" id="KW-1185">Reference proteome</keyword>
<evidence type="ECO:0000256" key="1">
    <source>
        <dbReference type="ARBA" id="ARBA00001968"/>
    </source>
</evidence>
<dbReference type="PANTHER" id="PTHR15092:SF22">
    <property type="entry name" value="POLY(A)-SPECIFIC RIBONUCLEASE PNLDC1"/>
    <property type="match status" value="1"/>
</dbReference>
<comment type="similarity">
    <text evidence="2">Belongs to the CAF1 family.</text>
</comment>
<dbReference type="PANTHER" id="PTHR15092">
    <property type="entry name" value="POLY A -SPECIFIC RIBONUCLEASE/TARGET OF EGR1, MEMBER 1"/>
    <property type="match status" value="1"/>
</dbReference>
<dbReference type="GO" id="GO:0003723">
    <property type="term" value="F:RNA binding"/>
    <property type="evidence" value="ECO:0007669"/>
    <property type="project" value="TreeGrafter"/>
</dbReference>
<dbReference type="AlphaFoldDB" id="A0AAN8W6J4"/>
<dbReference type="SUPFAM" id="SSF53098">
    <property type="entry name" value="Ribonuclease H-like"/>
    <property type="match status" value="1"/>
</dbReference>
<dbReference type="InterPro" id="IPR051181">
    <property type="entry name" value="CAF1_poly(A)_ribonucleases"/>
</dbReference>
<comment type="cofactor">
    <cofactor evidence="1">
        <name>a divalent metal cation</name>
        <dbReference type="ChEBI" id="CHEBI:60240"/>
    </cofactor>
</comment>
<comment type="caution">
    <text evidence="3">The sequence shown here is derived from an EMBL/GenBank/DDBJ whole genome shotgun (WGS) entry which is preliminary data.</text>
</comment>
<evidence type="ECO:0000256" key="2">
    <source>
        <dbReference type="ARBA" id="ARBA00008372"/>
    </source>
</evidence>
<dbReference type="InterPro" id="IPR006941">
    <property type="entry name" value="RNase_CAF1"/>
</dbReference>
<protein>
    <submittedName>
        <fullName evidence="3">Ribonuclease CAF1</fullName>
    </submittedName>
</protein>
<organism evidence="3 4">
    <name type="scientific">Dillenia turbinata</name>
    <dbReference type="NCBI Taxonomy" id="194707"/>
    <lineage>
        <taxon>Eukaryota</taxon>
        <taxon>Viridiplantae</taxon>
        <taxon>Streptophyta</taxon>
        <taxon>Embryophyta</taxon>
        <taxon>Tracheophyta</taxon>
        <taxon>Spermatophyta</taxon>
        <taxon>Magnoliopsida</taxon>
        <taxon>eudicotyledons</taxon>
        <taxon>Gunneridae</taxon>
        <taxon>Pentapetalae</taxon>
        <taxon>Dilleniales</taxon>
        <taxon>Dilleniaceae</taxon>
        <taxon>Dillenia</taxon>
    </lineage>
</organism>